<dbReference type="OrthoDB" id="10059102at2759"/>
<dbReference type="FunFam" id="2.40.10.10:FF:000068">
    <property type="entry name" value="transmembrane protease serine 2"/>
    <property type="match status" value="1"/>
</dbReference>
<dbReference type="AlphaFoldDB" id="A0A0L0FHP6"/>
<evidence type="ECO:0000256" key="1">
    <source>
        <dbReference type="ARBA" id="ARBA00004613"/>
    </source>
</evidence>
<dbReference type="PANTHER" id="PTHR24264">
    <property type="entry name" value="TRYPSIN-RELATED"/>
    <property type="match status" value="1"/>
</dbReference>
<reference evidence="8 9" key="1">
    <citation type="submission" date="2011-02" db="EMBL/GenBank/DDBJ databases">
        <title>The Genome Sequence of Sphaeroforma arctica JP610.</title>
        <authorList>
            <consortium name="The Broad Institute Genome Sequencing Platform"/>
            <person name="Russ C."/>
            <person name="Cuomo C."/>
            <person name="Young S.K."/>
            <person name="Zeng Q."/>
            <person name="Gargeya S."/>
            <person name="Alvarado L."/>
            <person name="Berlin A."/>
            <person name="Chapman S.B."/>
            <person name="Chen Z."/>
            <person name="Freedman E."/>
            <person name="Gellesch M."/>
            <person name="Goldberg J."/>
            <person name="Griggs A."/>
            <person name="Gujja S."/>
            <person name="Heilman E."/>
            <person name="Heiman D."/>
            <person name="Howarth C."/>
            <person name="Mehta T."/>
            <person name="Neiman D."/>
            <person name="Pearson M."/>
            <person name="Roberts A."/>
            <person name="Saif S."/>
            <person name="Shea T."/>
            <person name="Shenoy N."/>
            <person name="Sisk P."/>
            <person name="Stolte C."/>
            <person name="Sykes S."/>
            <person name="White J."/>
            <person name="Yandava C."/>
            <person name="Burger G."/>
            <person name="Gray M.W."/>
            <person name="Holland P.W.H."/>
            <person name="King N."/>
            <person name="Lang F.B.F."/>
            <person name="Roger A.J."/>
            <person name="Ruiz-Trillo I."/>
            <person name="Haas B."/>
            <person name="Nusbaum C."/>
            <person name="Birren B."/>
        </authorList>
    </citation>
    <scope>NUCLEOTIDE SEQUENCE [LARGE SCALE GENOMIC DNA]</scope>
    <source>
        <strain evidence="8 9">JP610</strain>
    </source>
</reference>
<dbReference type="InterPro" id="IPR009003">
    <property type="entry name" value="Peptidase_S1_PA"/>
</dbReference>
<sequence length="361" mass="39518">MTCICEYIRSTIKFVYLVFFLGVPQIIARAVYEDGYTVQARVVGGSVLGEAVEWMASINNLEAENSHYCGGILVSAKWVLTAAHCFNIYKLNDTYLSHTVLLGKARIQDDIIFKHESKLKRIVCHPDFDSSTSENDICLVELTTPAVGIKTPRINADVTIPAFKQEVFYLGYGVQLQGSIDMSDDLRVVNVRTTSYQQCSAVYGTKQITSKHICTYANFKDTCQGDSGSPLMQLGGDHTFVNGVILGLVSYGRGCAIPGFPGVNTRISIYAKWIQEVLVNTQVTLNAETTGNVVVEVPLNPVSRVLPVAPAETVLKISSSLYFFSSKESTIMNRDILGSFTPDSTIDRETSTAFVSPTISG</sequence>
<protein>
    <recommendedName>
        <fullName evidence="7">Peptidase S1 domain-containing protein</fullName>
    </recommendedName>
</protein>
<gene>
    <name evidence="8" type="ORF">SARC_11189</name>
</gene>
<dbReference type="InterPro" id="IPR001314">
    <property type="entry name" value="Peptidase_S1A"/>
</dbReference>
<dbReference type="PRINTS" id="PR00722">
    <property type="entry name" value="CHYMOTRYPSIN"/>
</dbReference>
<evidence type="ECO:0000256" key="6">
    <source>
        <dbReference type="RuleBase" id="RU363034"/>
    </source>
</evidence>
<dbReference type="RefSeq" id="XP_014150204.1">
    <property type="nucleotide sequence ID" value="XM_014294729.1"/>
</dbReference>
<dbReference type="CDD" id="cd00190">
    <property type="entry name" value="Tryp_SPc"/>
    <property type="match status" value="1"/>
</dbReference>
<dbReference type="InterPro" id="IPR018114">
    <property type="entry name" value="TRYPSIN_HIS"/>
</dbReference>
<dbReference type="InterPro" id="IPR050127">
    <property type="entry name" value="Serine_Proteases_S1"/>
</dbReference>
<dbReference type="GO" id="GO:0004252">
    <property type="term" value="F:serine-type endopeptidase activity"/>
    <property type="evidence" value="ECO:0007669"/>
    <property type="project" value="InterPro"/>
</dbReference>
<evidence type="ECO:0000313" key="8">
    <source>
        <dbReference type="EMBL" id="KNC76302.1"/>
    </source>
</evidence>
<feature type="domain" description="Peptidase S1" evidence="7">
    <location>
        <begin position="42"/>
        <end position="279"/>
    </location>
</feature>
<keyword evidence="3 6" id="KW-0645">Protease</keyword>
<dbReference type="InterPro" id="IPR033116">
    <property type="entry name" value="TRYPSIN_SER"/>
</dbReference>
<dbReference type="Gene3D" id="2.40.10.10">
    <property type="entry name" value="Trypsin-like serine proteases"/>
    <property type="match status" value="1"/>
</dbReference>
<comment type="subcellular location">
    <subcellularLocation>
        <location evidence="1">Secreted</location>
    </subcellularLocation>
</comment>
<dbReference type="Proteomes" id="UP000054560">
    <property type="component" value="Unassembled WGS sequence"/>
</dbReference>
<dbReference type="Pfam" id="PF00089">
    <property type="entry name" value="Trypsin"/>
    <property type="match status" value="1"/>
</dbReference>
<proteinExistence type="predicted"/>
<dbReference type="EMBL" id="KQ243161">
    <property type="protein sequence ID" value="KNC76302.1"/>
    <property type="molecule type" value="Genomic_DNA"/>
</dbReference>
<evidence type="ECO:0000256" key="3">
    <source>
        <dbReference type="ARBA" id="ARBA00022670"/>
    </source>
</evidence>
<dbReference type="GO" id="GO:0006508">
    <property type="term" value="P:proteolysis"/>
    <property type="evidence" value="ECO:0007669"/>
    <property type="project" value="UniProtKB-KW"/>
</dbReference>
<dbReference type="GeneID" id="25911693"/>
<accession>A0A0L0FHP6</accession>
<dbReference type="InterPro" id="IPR001254">
    <property type="entry name" value="Trypsin_dom"/>
</dbReference>
<dbReference type="PROSITE" id="PS00135">
    <property type="entry name" value="TRYPSIN_SER"/>
    <property type="match status" value="1"/>
</dbReference>
<name>A0A0L0FHP6_9EUKA</name>
<organism evidence="8 9">
    <name type="scientific">Sphaeroforma arctica JP610</name>
    <dbReference type="NCBI Taxonomy" id="667725"/>
    <lineage>
        <taxon>Eukaryota</taxon>
        <taxon>Ichthyosporea</taxon>
        <taxon>Ichthyophonida</taxon>
        <taxon>Sphaeroforma</taxon>
    </lineage>
</organism>
<dbReference type="eggNOG" id="KOG3627">
    <property type="taxonomic scope" value="Eukaryota"/>
</dbReference>
<dbReference type="PANTHER" id="PTHR24264:SF65">
    <property type="entry name" value="SRCR DOMAIN-CONTAINING PROTEIN"/>
    <property type="match status" value="1"/>
</dbReference>
<evidence type="ECO:0000256" key="4">
    <source>
        <dbReference type="ARBA" id="ARBA00022801"/>
    </source>
</evidence>
<evidence type="ECO:0000256" key="2">
    <source>
        <dbReference type="ARBA" id="ARBA00022525"/>
    </source>
</evidence>
<dbReference type="PROSITE" id="PS50240">
    <property type="entry name" value="TRYPSIN_DOM"/>
    <property type="match status" value="1"/>
</dbReference>
<keyword evidence="6" id="KW-0720">Serine protease</keyword>
<dbReference type="GO" id="GO:0005615">
    <property type="term" value="C:extracellular space"/>
    <property type="evidence" value="ECO:0007669"/>
    <property type="project" value="TreeGrafter"/>
</dbReference>
<keyword evidence="5" id="KW-1015">Disulfide bond</keyword>
<dbReference type="SUPFAM" id="SSF50494">
    <property type="entry name" value="Trypsin-like serine proteases"/>
    <property type="match status" value="1"/>
</dbReference>
<evidence type="ECO:0000259" key="7">
    <source>
        <dbReference type="PROSITE" id="PS50240"/>
    </source>
</evidence>
<dbReference type="STRING" id="667725.A0A0L0FHP6"/>
<evidence type="ECO:0000313" key="9">
    <source>
        <dbReference type="Proteomes" id="UP000054560"/>
    </source>
</evidence>
<keyword evidence="9" id="KW-1185">Reference proteome</keyword>
<dbReference type="PROSITE" id="PS00134">
    <property type="entry name" value="TRYPSIN_HIS"/>
    <property type="match status" value="1"/>
</dbReference>
<keyword evidence="2" id="KW-0964">Secreted</keyword>
<dbReference type="InterPro" id="IPR043504">
    <property type="entry name" value="Peptidase_S1_PA_chymotrypsin"/>
</dbReference>
<evidence type="ECO:0000256" key="5">
    <source>
        <dbReference type="ARBA" id="ARBA00023157"/>
    </source>
</evidence>
<dbReference type="SMART" id="SM00020">
    <property type="entry name" value="Tryp_SPc"/>
    <property type="match status" value="1"/>
</dbReference>
<keyword evidence="4 6" id="KW-0378">Hydrolase</keyword>